<dbReference type="PANTHER" id="PTHR47864">
    <property type="entry name" value="TRANSMEMBRANE PROTEIN"/>
    <property type="match status" value="1"/>
</dbReference>
<sequence length="184" mass="21411">MDLQLSNSSSWHILHIVRFLLIVELLVTHFQDENTLASACSAYCCRRLLSDAETFPPIGVLMEDSTQENDKIQGRGIEKYAKWTLEESNELLKLMVDAANRGWCDTNGVFSKITVEKHILPHLNQKLGVEKTYAQYKSRVKWFKSQYNKYSKLMRHDSGFGWDHVTKKFTASDEVWDDYFMSHP</sequence>
<dbReference type="EMBL" id="OU503054">
    <property type="protein sequence ID" value="CAI9782929.1"/>
    <property type="molecule type" value="Genomic_DNA"/>
</dbReference>
<evidence type="ECO:0000313" key="4">
    <source>
        <dbReference type="Proteomes" id="UP000834106"/>
    </source>
</evidence>
<feature type="signal peptide" evidence="1">
    <location>
        <begin position="1"/>
        <end position="30"/>
    </location>
</feature>
<reference evidence="3" key="1">
    <citation type="submission" date="2023-05" db="EMBL/GenBank/DDBJ databases">
        <authorList>
            <person name="Huff M."/>
        </authorList>
    </citation>
    <scope>NUCLEOTIDE SEQUENCE</scope>
</reference>
<feature type="chain" id="PRO_5042066596" description="Myb/SANT-like domain-containing protein" evidence="1">
    <location>
        <begin position="31"/>
        <end position="184"/>
    </location>
</feature>
<evidence type="ECO:0000256" key="1">
    <source>
        <dbReference type="SAM" id="SignalP"/>
    </source>
</evidence>
<dbReference type="InterPro" id="IPR024752">
    <property type="entry name" value="Myb/SANT-like_dom"/>
</dbReference>
<evidence type="ECO:0000313" key="3">
    <source>
        <dbReference type="EMBL" id="CAI9782929.1"/>
    </source>
</evidence>
<dbReference type="InterPro" id="IPR055314">
    <property type="entry name" value="At2g29880-like"/>
</dbReference>
<dbReference type="AlphaFoldDB" id="A0AAD2A8M6"/>
<proteinExistence type="predicted"/>
<name>A0AAD2A8M6_9LAMI</name>
<evidence type="ECO:0000259" key="2">
    <source>
        <dbReference type="Pfam" id="PF12776"/>
    </source>
</evidence>
<dbReference type="Pfam" id="PF12776">
    <property type="entry name" value="Myb_DNA-bind_3"/>
    <property type="match status" value="1"/>
</dbReference>
<organism evidence="3 4">
    <name type="scientific">Fraxinus pennsylvanica</name>
    <dbReference type="NCBI Taxonomy" id="56036"/>
    <lineage>
        <taxon>Eukaryota</taxon>
        <taxon>Viridiplantae</taxon>
        <taxon>Streptophyta</taxon>
        <taxon>Embryophyta</taxon>
        <taxon>Tracheophyta</taxon>
        <taxon>Spermatophyta</taxon>
        <taxon>Magnoliopsida</taxon>
        <taxon>eudicotyledons</taxon>
        <taxon>Gunneridae</taxon>
        <taxon>Pentapetalae</taxon>
        <taxon>asterids</taxon>
        <taxon>lamiids</taxon>
        <taxon>Lamiales</taxon>
        <taxon>Oleaceae</taxon>
        <taxon>Oleeae</taxon>
        <taxon>Fraxinus</taxon>
    </lineage>
</organism>
<accession>A0AAD2A8M6</accession>
<keyword evidence="1" id="KW-0732">Signal</keyword>
<dbReference type="Proteomes" id="UP000834106">
    <property type="component" value="Chromosome 19"/>
</dbReference>
<dbReference type="PANTHER" id="PTHR47864:SF2">
    <property type="entry name" value="MYB_SANT-LIKE DNA-BINDING DOMAIN PROTEIN"/>
    <property type="match status" value="1"/>
</dbReference>
<keyword evidence="4" id="KW-1185">Reference proteome</keyword>
<feature type="domain" description="Myb/SANT-like" evidence="2">
    <location>
        <begin position="82"/>
        <end position="179"/>
    </location>
</feature>
<protein>
    <recommendedName>
        <fullName evidence="2">Myb/SANT-like domain-containing protein</fullName>
    </recommendedName>
</protein>
<gene>
    <name evidence="3" type="ORF">FPE_LOCUS30359</name>
</gene>